<feature type="region of interest" description="Disordered" evidence="1">
    <location>
        <begin position="561"/>
        <end position="603"/>
    </location>
</feature>
<dbReference type="Proteomes" id="UP000291116">
    <property type="component" value="Unassembled WGS sequence"/>
</dbReference>
<keyword evidence="4" id="KW-1185">Reference proteome</keyword>
<reference evidence="3 4" key="1">
    <citation type="submission" date="2019-01" db="EMBL/GenBank/DDBJ databases">
        <authorList>
            <person name="Ferrante I. M."/>
        </authorList>
    </citation>
    <scope>NUCLEOTIDE SEQUENCE [LARGE SCALE GENOMIC DNA]</scope>
    <source>
        <strain evidence="3 4">B856</strain>
    </source>
</reference>
<evidence type="ECO:0000256" key="1">
    <source>
        <dbReference type="SAM" id="MobiDB-lite"/>
    </source>
</evidence>
<evidence type="ECO:0000313" key="3">
    <source>
        <dbReference type="EMBL" id="VEU35685.1"/>
    </source>
</evidence>
<evidence type="ECO:0000256" key="2">
    <source>
        <dbReference type="SAM" id="SignalP"/>
    </source>
</evidence>
<dbReference type="AlphaFoldDB" id="A0A448Z108"/>
<gene>
    <name evidence="3" type="ORF">PSNMU_V1.4_AUG-EV-PASAV3_0024310</name>
</gene>
<dbReference type="EMBL" id="CAACVS010000066">
    <property type="protein sequence ID" value="VEU35685.1"/>
    <property type="molecule type" value="Genomic_DNA"/>
</dbReference>
<sequence>MFSKLSVAALSLGQTSWLVQAEDKPSIGRYELMTLGEPLEPIVEVTEFEPLTGRVFIEAHPDTKGSVAAAVYVPKDATSPCADGEFYGSESIAFDADAEIPDGVEGKTKNGSLGAITFEIDNPMESPFYSGDDNEGVVNMCISAEINGGDDLDNQLISLVDTHLTVQVIHGSIFASYGQNVKLSSLDPGQAEERIDNRVPVETEIVTKKEFEEKESYRVGMDFSIYAYLEQEQKDKGWSIVGFDEIICGGEVLKASGQDPGILTEISRDSSLLHDAPDEEGAYFTSVVLPAFEQMELKEDGSSEFLCEGKVELKHSKGPPVTCVKYSDEVKEKIGGVSVEFDLYFPWDFEMVASRCYKLCEEEYRNATAPDPSSHKILVNGCYKYMYGPKCVCTNIPDDAPPIDAETIDGCTVPQRDEIKDGTCGNYSRTESDFYVLRGSDLSDLEPPPERPAVSCLDPMMIWPYYVDSWEEIEIGERSLEDLAEECQVRCDYSGYPVMIEGLPMPGCPKPDGDMLKYHCHVFPDQDPPHYVETLGAETCFADGNGCGSVVMIRSDAEFPLLSNTEGGDDTGGDIQPDQPTEGGDTGGDTQPERKTAEVKGVGRRLQDTGAGAAVLPETTAFSATVTVSRTERDGPGGLWAPAEGMAGRASTVAAAVAAAVAVAI</sequence>
<protein>
    <submittedName>
        <fullName evidence="3">Uncharacterized protein</fullName>
    </submittedName>
</protein>
<feature type="chain" id="PRO_5019037742" evidence="2">
    <location>
        <begin position="22"/>
        <end position="665"/>
    </location>
</feature>
<proteinExistence type="predicted"/>
<organism evidence="3 4">
    <name type="scientific">Pseudo-nitzschia multistriata</name>
    <dbReference type="NCBI Taxonomy" id="183589"/>
    <lineage>
        <taxon>Eukaryota</taxon>
        <taxon>Sar</taxon>
        <taxon>Stramenopiles</taxon>
        <taxon>Ochrophyta</taxon>
        <taxon>Bacillariophyta</taxon>
        <taxon>Bacillariophyceae</taxon>
        <taxon>Bacillariophycidae</taxon>
        <taxon>Bacillariales</taxon>
        <taxon>Bacillariaceae</taxon>
        <taxon>Pseudo-nitzschia</taxon>
    </lineage>
</organism>
<feature type="signal peptide" evidence="2">
    <location>
        <begin position="1"/>
        <end position="21"/>
    </location>
</feature>
<accession>A0A448Z108</accession>
<name>A0A448Z108_9STRA</name>
<evidence type="ECO:0000313" key="4">
    <source>
        <dbReference type="Proteomes" id="UP000291116"/>
    </source>
</evidence>
<keyword evidence="2" id="KW-0732">Signal</keyword>